<accession>A0A381NAH5</accession>
<gene>
    <name evidence="6" type="ORF">METZ01_LOCUS4389</name>
</gene>
<feature type="transmembrane region" description="Helical" evidence="5">
    <location>
        <begin position="126"/>
        <end position="144"/>
    </location>
</feature>
<organism evidence="6">
    <name type="scientific">marine metagenome</name>
    <dbReference type="NCBI Taxonomy" id="408172"/>
    <lineage>
        <taxon>unclassified sequences</taxon>
        <taxon>metagenomes</taxon>
        <taxon>ecological metagenomes</taxon>
    </lineage>
</organism>
<feature type="transmembrane region" description="Helical" evidence="5">
    <location>
        <begin position="391"/>
        <end position="410"/>
    </location>
</feature>
<evidence type="ECO:0008006" key="7">
    <source>
        <dbReference type="Google" id="ProtNLM"/>
    </source>
</evidence>
<dbReference type="Pfam" id="PF13520">
    <property type="entry name" value="AA_permease_2"/>
    <property type="match status" value="1"/>
</dbReference>
<reference evidence="6" key="1">
    <citation type="submission" date="2018-05" db="EMBL/GenBank/DDBJ databases">
        <authorList>
            <person name="Lanie J.A."/>
            <person name="Ng W.-L."/>
            <person name="Kazmierczak K.M."/>
            <person name="Andrzejewski T.M."/>
            <person name="Davidsen T.M."/>
            <person name="Wayne K.J."/>
            <person name="Tettelin H."/>
            <person name="Glass J.I."/>
            <person name="Rusch D."/>
            <person name="Podicherti R."/>
            <person name="Tsui H.-C.T."/>
            <person name="Winkler M.E."/>
        </authorList>
    </citation>
    <scope>NUCLEOTIDE SEQUENCE</scope>
</reference>
<name>A0A381NAH5_9ZZZZ</name>
<dbReference type="Gene3D" id="1.20.1740.10">
    <property type="entry name" value="Amino acid/polyamine transporter I"/>
    <property type="match status" value="1"/>
</dbReference>
<evidence type="ECO:0000256" key="1">
    <source>
        <dbReference type="ARBA" id="ARBA00004141"/>
    </source>
</evidence>
<keyword evidence="3 5" id="KW-1133">Transmembrane helix</keyword>
<evidence type="ECO:0000313" key="6">
    <source>
        <dbReference type="EMBL" id="SUZ51535.1"/>
    </source>
</evidence>
<dbReference type="PIRSF" id="PIRSF006060">
    <property type="entry name" value="AA_transporter"/>
    <property type="match status" value="1"/>
</dbReference>
<feature type="transmembrane region" description="Helical" evidence="5">
    <location>
        <begin position="193"/>
        <end position="210"/>
    </location>
</feature>
<feature type="transmembrane region" description="Helical" evidence="5">
    <location>
        <begin position="40"/>
        <end position="64"/>
    </location>
</feature>
<dbReference type="InterPro" id="IPR050598">
    <property type="entry name" value="AminoAcid_Transporter"/>
</dbReference>
<feature type="transmembrane region" description="Helical" evidence="5">
    <location>
        <begin position="85"/>
        <end position="114"/>
    </location>
</feature>
<dbReference type="PANTHER" id="PTHR11785:SF512">
    <property type="entry name" value="SOBREMESA, ISOFORM B"/>
    <property type="match status" value="1"/>
</dbReference>
<keyword evidence="4 5" id="KW-0472">Membrane</keyword>
<dbReference type="EMBL" id="UINC01000225">
    <property type="protein sequence ID" value="SUZ51535.1"/>
    <property type="molecule type" value="Genomic_DNA"/>
</dbReference>
<dbReference type="GO" id="GO:0016020">
    <property type="term" value="C:membrane"/>
    <property type="evidence" value="ECO:0007669"/>
    <property type="project" value="UniProtKB-SubCell"/>
</dbReference>
<feature type="transmembrane region" description="Helical" evidence="5">
    <location>
        <begin position="272"/>
        <end position="305"/>
    </location>
</feature>
<feature type="transmembrane region" description="Helical" evidence="5">
    <location>
        <begin position="156"/>
        <end position="173"/>
    </location>
</feature>
<feature type="transmembrane region" description="Helical" evidence="5">
    <location>
        <begin position="350"/>
        <end position="371"/>
    </location>
</feature>
<sequence length="439" mass="48165">MTKLKKSLGLFDGISLLIGITIGSGIFATPQVIAGYLDSFSVIIVLWVGVAIFVYVGSLIYAELGCRFPNTGGEYIYIEKAFGPFWGFLFGWAQLFIIRTSPAAGLSLITANYIGYFIPIDQFEKIIVAITVIIIFGVINYIGVERASFYNKFSSSTKIGGLLLFAVIGLIIVNGDFTKLSESAQATATLGPIGNVVAALMLVLFSFIGWDRVGYVAGEMKEPKKVIPLSMLYGMLVIAVLYLSANLLYHTVMGLEGMRSSTIVASDTAVVLFGNMGAGLISIMVIISATGSINGTMMSASRVYYAMARDGLMFKWLDHIHPKFQTPTHAIIAHCIWGIVLILVRQNFETIVSGMVFAVLIFYGFTTVAFFKFRSSEAGNKDGYQLPYYQILGTIYLVGIISLILLRVFYETDKSVQDLAFVLTGIPVYFLFFKERLNS</sequence>
<feature type="transmembrane region" description="Helical" evidence="5">
    <location>
        <begin position="231"/>
        <end position="252"/>
    </location>
</feature>
<dbReference type="PANTHER" id="PTHR11785">
    <property type="entry name" value="AMINO ACID TRANSPORTER"/>
    <property type="match status" value="1"/>
</dbReference>
<keyword evidence="2 5" id="KW-0812">Transmembrane</keyword>
<dbReference type="AlphaFoldDB" id="A0A381NAH5"/>
<proteinExistence type="predicted"/>
<feature type="transmembrane region" description="Helical" evidence="5">
    <location>
        <begin position="7"/>
        <end position="28"/>
    </location>
</feature>
<evidence type="ECO:0000256" key="4">
    <source>
        <dbReference type="ARBA" id="ARBA00023136"/>
    </source>
</evidence>
<feature type="transmembrane region" description="Helical" evidence="5">
    <location>
        <begin position="326"/>
        <end position="344"/>
    </location>
</feature>
<evidence type="ECO:0000256" key="5">
    <source>
        <dbReference type="SAM" id="Phobius"/>
    </source>
</evidence>
<dbReference type="GO" id="GO:0015179">
    <property type="term" value="F:L-amino acid transmembrane transporter activity"/>
    <property type="evidence" value="ECO:0007669"/>
    <property type="project" value="TreeGrafter"/>
</dbReference>
<protein>
    <recommendedName>
        <fullName evidence="7">Amino acid permease/ SLC12A domain-containing protein</fullName>
    </recommendedName>
</protein>
<evidence type="ECO:0000256" key="2">
    <source>
        <dbReference type="ARBA" id="ARBA00022692"/>
    </source>
</evidence>
<dbReference type="InterPro" id="IPR002293">
    <property type="entry name" value="AA/rel_permease1"/>
</dbReference>
<comment type="subcellular location">
    <subcellularLocation>
        <location evidence="1">Membrane</location>
        <topology evidence="1">Multi-pass membrane protein</topology>
    </subcellularLocation>
</comment>
<evidence type="ECO:0000256" key="3">
    <source>
        <dbReference type="ARBA" id="ARBA00022989"/>
    </source>
</evidence>